<evidence type="ECO:0000313" key="8">
    <source>
        <dbReference type="Proteomes" id="UP000030746"/>
    </source>
</evidence>
<dbReference type="KEGG" id="lgi:LOTGIDRAFT_103178"/>
<dbReference type="CTD" id="20229715"/>
<dbReference type="GeneID" id="20229715"/>
<evidence type="ECO:0000259" key="5">
    <source>
        <dbReference type="Pfam" id="PF04991"/>
    </source>
</evidence>
<reference evidence="7 8" key="1">
    <citation type="journal article" date="2013" name="Nature">
        <title>Insights into bilaterian evolution from three spiralian genomes.</title>
        <authorList>
            <person name="Simakov O."/>
            <person name="Marletaz F."/>
            <person name="Cho S.J."/>
            <person name="Edsinger-Gonzales E."/>
            <person name="Havlak P."/>
            <person name="Hellsten U."/>
            <person name="Kuo D.H."/>
            <person name="Larsson T."/>
            <person name="Lv J."/>
            <person name="Arendt D."/>
            <person name="Savage R."/>
            <person name="Osoegawa K."/>
            <person name="de Jong P."/>
            <person name="Grimwood J."/>
            <person name="Chapman J.A."/>
            <person name="Shapiro H."/>
            <person name="Aerts A."/>
            <person name="Otillar R.P."/>
            <person name="Terry A.Y."/>
            <person name="Boore J.L."/>
            <person name="Grigoriev I.V."/>
            <person name="Lindberg D.R."/>
            <person name="Seaver E.C."/>
            <person name="Weisblat D.A."/>
            <person name="Putnam N.H."/>
            <person name="Rokhsar D.S."/>
        </authorList>
    </citation>
    <scope>NUCLEOTIDE SEQUENCE [LARGE SCALE GENOMIC DNA]</scope>
</reference>
<comment type="subcellular location">
    <subcellularLocation>
        <location evidence="1">Membrane</location>
        <topology evidence="1">Single-pass membrane protein</topology>
    </subcellularLocation>
</comment>
<evidence type="ECO:0000256" key="1">
    <source>
        <dbReference type="ARBA" id="ARBA00004167"/>
    </source>
</evidence>
<evidence type="ECO:0000259" key="6">
    <source>
        <dbReference type="Pfam" id="PF19737"/>
    </source>
</evidence>
<dbReference type="OMA" id="PCETEKY"/>
<name>V4B407_LOTGI</name>
<keyword evidence="2" id="KW-0812">Transmembrane</keyword>
<feature type="domain" description="Ribitol-5-phosphate transferase FKTN N-terminal" evidence="6">
    <location>
        <begin position="2"/>
        <end position="121"/>
    </location>
</feature>
<organism evidence="7 8">
    <name type="scientific">Lottia gigantea</name>
    <name type="common">Giant owl limpet</name>
    <dbReference type="NCBI Taxonomy" id="225164"/>
    <lineage>
        <taxon>Eukaryota</taxon>
        <taxon>Metazoa</taxon>
        <taxon>Spiralia</taxon>
        <taxon>Lophotrochozoa</taxon>
        <taxon>Mollusca</taxon>
        <taxon>Gastropoda</taxon>
        <taxon>Patellogastropoda</taxon>
        <taxon>Lottioidea</taxon>
        <taxon>Lottiidae</taxon>
        <taxon>Lottia</taxon>
    </lineage>
</organism>
<feature type="non-terminal residue" evidence="7">
    <location>
        <position position="1"/>
    </location>
</feature>
<feature type="domain" description="LicD/FKTN/FKRP nucleotidyltransferase" evidence="5">
    <location>
        <begin position="134"/>
        <end position="181"/>
    </location>
</feature>
<evidence type="ECO:0000313" key="7">
    <source>
        <dbReference type="EMBL" id="ESP05173.1"/>
    </source>
</evidence>
<dbReference type="EMBL" id="KB199650">
    <property type="protein sequence ID" value="ESP05173.1"/>
    <property type="molecule type" value="Genomic_DNA"/>
</dbReference>
<evidence type="ECO:0000256" key="2">
    <source>
        <dbReference type="ARBA" id="ARBA00022692"/>
    </source>
</evidence>
<gene>
    <name evidence="7" type="ORF">LOTGIDRAFT_103178</name>
</gene>
<keyword evidence="8" id="KW-1185">Reference proteome</keyword>
<dbReference type="OrthoDB" id="6046095at2759"/>
<keyword evidence="3" id="KW-1133">Transmembrane helix</keyword>
<dbReference type="HOGENOM" id="CLU_047572_0_0_1"/>
<dbReference type="Pfam" id="PF04991">
    <property type="entry name" value="LicD"/>
    <property type="match status" value="1"/>
</dbReference>
<dbReference type="InterPro" id="IPR045587">
    <property type="entry name" value="FKTN_N"/>
</dbReference>
<evidence type="ECO:0000256" key="3">
    <source>
        <dbReference type="ARBA" id="ARBA00022989"/>
    </source>
</evidence>
<dbReference type="Pfam" id="PF19737">
    <property type="entry name" value="FKTN_N"/>
    <property type="match status" value="1"/>
</dbReference>
<dbReference type="GO" id="GO:0016020">
    <property type="term" value="C:membrane"/>
    <property type="evidence" value="ECO:0007669"/>
    <property type="project" value="UniProtKB-SubCell"/>
</dbReference>
<dbReference type="GO" id="GO:0009100">
    <property type="term" value="P:glycoprotein metabolic process"/>
    <property type="evidence" value="ECO:0007669"/>
    <property type="project" value="UniProtKB-ARBA"/>
</dbReference>
<sequence length="305" mass="36134">KNLPSHYLLFQNGMVLHLVVLYTRGDNFIWSDKIVFNPAVQTPWFHLNRASYGQHANVYDSFETRVIEIDKIPITVPKNILQFVTESNKTFLECNYSQAEQFYKKYPKDTKPQALHFQKKGRQLLAKAKEILDAMNIKFWLSSGTCLGWYRQCGIIPYSKDVDIGIWIKDYKDGLTEMFEDKGFLLKHLFGRLNDSFELSYQLGEVKLDIFFFYEENDHVWNGGTHAWTGQKYKYIFPKFTLCWTELLELKVRVPCETELYIIANYGHNWHVPVKDWQWNKSPPNVKENGMWPTKLWDTLIQVYD</sequence>
<proteinExistence type="predicted"/>
<evidence type="ECO:0000256" key="4">
    <source>
        <dbReference type="ARBA" id="ARBA00023136"/>
    </source>
</evidence>
<protein>
    <recommendedName>
        <fullName evidence="9">Ribitol-5-phosphate transferase</fullName>
    </recommendedName>
</protein>
<dbReference type="AlphaFoldDB" id="V4B407"/>
<evidence type="ECO:0008006" key="9">
    <source>
        <dbReference type="Google" id="ProtNLM"/>
    </source>
</evidence>
<dbReference type="RefSeq" id="XP_009043718.1">
    <property type="nucleotide sequence ID" value="XM_009045470.1"/>
</dbReference>
<dbReference type="InterPro" id="IPR007074">
    <property type="entry name" value="LicD/FKTN/FKRP_NTP_transf"/>
</dbReference>
<dbReference type="PANTHER" id="PTHR15407">
    <property type="entry name" value="FUKUTIN-RELATED"/>
    <property type="match status" value="1"/>
</dbReference>
<keyword evidence="4" id="KW-0472">Membrane</keyword>
<dbReference type="InterPro" id="IPR009644">
    <property type="entry name" value="FKTN/MNN4/W02B3.4-1"/>
</dbReference>
<dbReference type="Proteomes" id="UP000030746">
    <property type="component" value="Unassembled WGS sequence"/>
</dbReference>
<dbReference type="PANTHER" id="PTHR15407:SF28">
    <property type="entry name" value="RIBITOL-5-PHOSPHATE TRANSFERASE FKTN"/>
    <property type="match status" value="1"/>
</dbReference>
<accession>V4B407</accession>
<dbReference type="STRING" id="225164.V4B407"/>